<protein>
    <recommendedName>
        <fullName evidence="3">Schlafen AlbA-2 domain-containing protein</fullName>
    </recommendedName>
</protein>
<gene>
    <name evidence="1" type="ORF">KBO27_32290</name>
</gene>
<name>A0ABS5DQR6_9PSEU</name>
<proteinExistence type="predicted"/>
<dbReference type="RefSeq" id="WP_210973656.1">
    <property type="nucleotide sequence ID" value="NZ_JAGPXE010000022.1"/>
</dbReference>
<accession>A0ABS5DQR6</accession>
<dbReference type="EMBL" id="JAGPXE010000022">
    <property type="protein sequence ID" value="MBQ0928649.1"/>
    <property type="molecule type" value="Genomic_DNA"/>
</dbReference>
<reference evidence="1 2" key="1">
    <citation type="submission" date="2021-04" db="EMBL/GenBank/DDBJ databases">
        <title>Whole-genome sequencing of Saccharopolyspora endophytica KCTC 19397.</title>
        <authorList>
            <person name="Ay H."/>
            <person name="Saygin H."/>
            <person name="Sahin N."/>
        </authorList>
    </citation>
    <scope>NUCLEOTIDE SEQUENCE [LARGE SCALE GENOMIC DNA]</scope>
    <source>
        <strain evidence="1 2">KCTC 19397</strain>
    </source>
</reference>
<dbReference type="Proteomes" id="UP000674084">
    <property type="component" value="Unassembled WGS sequence"/>
</dbReference>
<evidence type="ECO:0000313" key="2">
    <source>
        <dbReference type="Proteomes" id="UP000674084"/>
    </source>
</evidence>
<evidence type="ECO:0008006" key="3">
    <source>
        <dbReference type="Google" id="ProtNLM"/>
    </source>
</evidence>
<organism evidence="1 2">
    <name type="scientific">Saccharopolyspora endophytica</name>
    <dbReference type="NCBI Taxonomy" id="543886"/>
    <lineage>
        <taxon>Bacteria</taxon>
        <taxon>Bacillati</taxon>
        <taxon>Actinomycetota</taxon>
        <taxon>Actinomycetes</taxon>
        <taxon>Pseudonocardiales</taxon>
        <taxon>Pseudonocardiaceae</taxon>
        <taxon>Saccharopolyspora</taxon>
    </lineage>
</organism>
<sequence>MPDDHAPVSPSELMPKIDESSLRRILEHVLALGDEAETSYLEVKSSLDLTKTAGVAKVAKFLLGAANRRPQEAVRNFQGYAVLVIGAQKGQAQGIPRGVEAHELEDRLRQYLGPQFPAFEFGRIGVDEDREVLFLIAQPPQEGQGIFPCHKSFQGEDRRDSLDDGAIYVRGASNTRPARAGEVLGLVERARGGGKFPIELDVGVLGVISRVKRVDDVLERLYDFEEEQFTKPRGRASRSVTPPFLVQSVFGRSMPVSPEEREARLDAWRAEKSAHIAQGRQHFLGVVLPGAGIKIVSRGRFVAKPQLIVTFHECEAIDYLDADDADYMKVVEPVVGRQEPFGVGFDPGGFGFTPRGYPVSWRNRGNDAEVVLTPESLRPDTPWMSDQDDYVILARDLEASFVTVTWGLTEDGNDAVTTGEFQAPTGDAVDAADLIKAVFLEDQ</sequence>
<evidence type="ECO:0000313" key="1">
    <source>
        <dbReference type="EMBL" id="MBQ0928649.1"/>
    </source>
</evidence>
<comment type="caution">
    <text evidence="1">The sequence shown here is derived from an EMBL/GenBank/DDBJ whole genome shotgun (WGS) entry which is preliminary data.</text>
</comment>
<keyword evidence="2" id="KW-1185">Reference proteome</keyword>